<dbReference type="PROSITE" id="PS51257">
    <property type="entry name" value="PROKAR_LIPOPROTEIN"/>
    <property type="match status" value="1"/>
</dbReference>
<dbReference type="EMBL" id="FNNJ01000008">
    <property type="protein sequence ID" value="SDX69988.1"/>
    <property type="molecule type" value="Genomic_DNA"/>
</dbReference>
<evidence type="ECO:0000313" key="3">
    <source>
        <dbReference type="Proteomes" id="UP000199595"/>
    </source>
</evidence>
<dbReference type="STRING" id="762486.SAMN05444411_10874"/>
<dbReference type="AlphaFoldDB" id="A0A1H3DV42"/>
<dbReference type="OrthoDB" id="1431410at2"/>
<reference evidence="2 3" key="1">
    <citation type="submission" date="2016-10" db="EMBL/GenBank/DDBJ databases">
        <authorList>
            <person name="de Groot N.N."/>
        </authorList>
    </citation>
    <scope>NUCLEOTIDE SEQUENCE [LARGE SCALE GENOMIC DNA]</scope>
    <source>
        <strain evidence="2 3">DSM 24956</strain>
    </source>
</reference>
<accession>A0A1H3DV42</accession>
<keyword evidence="3" id="KW-1185">Reference proteome</keyword>
<sequence length="207" mass="23584">MKYLFSLLIIVLVFLVSCNKSPKLNEVSKTNDTIVNSDKIVSTISTTLIPSAKKAIENWKEYKDLDEFLLKYYNISKFEALTNAKELTGLVKLMKDSIRVENLKSLNVKARINVLENQTLRLADMALISSISDEEVTSEVLKIVELYDAFNSKINTIYKAEEIQKALEIDTESPVLLEEEKVTKRINSTRKKAPKAKIPLKNRKSIQ</sequence>
<evidence type="ECO:0008006" key="4">
    <source>
        <dbReference type="Google" id="ProtNLM"/>
    </source>
</evidence>
<protein>
    <recommendedName>
        <fullName evidence="4">Lipoprotein</fullName>
    </recommendedName>
</protein>
<dbReference type="RefSeq" id="WP_090124495.1">
    <property type="nucleotide sequence ID" value="NZ_FNNJ01000008.1"/>
</dbReference>
<organism evidence="2 3">
    <name type="scientific">Lutibacter oricola</name>
    <dbReference type="NCBI Taxonomy" id="762486"/>
    <lineage>
        <taxon>Bacteria</taxon>
        <taxon>Pseudomonadati</taxon>
        <taxon>Bacteroidota</taxon>
        <taxon>Flavobacteriia</taxon>
        <taxon>Flavobacteriales</taxon>
        <taxon>Flavobacteriaceae</taxon>
        <taxon>Lutibacter</taxon>
    </lineage>
</organism>
<evidence type="ECO:0000313" key="2">
    <source>
        <dbReference type="EMBL" id="SDX69988.1"/>
    </source>
</evidence>
<dbReference type="Proteomes" id="UP000199595">
    <property type="component" value="Unassembled WGS sequence"/>
</dbReference>
<name>A0A1H3DV42_9FLAO</name>
<feature type="region of interest" description="Disordered" evidence="1">
    <location>
        <begin position="187"/>
        <end position="207"/>
    </location>
</feature>
<gene>
    <name evidence="2" type="ORF">SAMN05444411_10874</name>
</gene>
<evidence type="ECO:0000256" key="1">
    <source>
        <dbReference type="SAM" id="MobiDB-lite"/>
    </source>
</evidence>
<proteinExistence type="predicted"/>